<dbReference type="Gramene" id="KGN50971">
    <property type="protein sequence ID" value="KGN50971"/>
    <property type="gene ID" value="Csa_5G381770"/>
</dbReference>
<feature type="region of interest" description="Disordered" evidence="1">
    <location>
        <begin position="1"/>
        <end position="71"/>
    </location>
</feature>
<dbReference type="EMBL" id="CM002926">
    <property type="protein sequence ID" value="KGN50971.1"/>
    <property type="molecule type" value="Genomic_DNA"/>
</dbReference>
<gene>
    <name evidence="2" type="ORF">Csa_5G381770</name>
</gene>
<dbReference type="Proteomes" id="UP000029981">
    <property type="component" value="Chromosome 5"/>
</dbReference>
<evidence type="ECO:0000313" key="2">
    <source>
        <dbReference type="EMBL" id="KGN50971.1"/>
    </source>
</evidence>
<reference evidence="2 3" key="3">
    <citation type="journal article" date="2010" name="BMC Genomics">
        <title>Transcriptome sequencing and comparative analysis of cucumber flowers with different sex types.</title>
        <authorList>
            <person name="Guo S."/>
            <person name="Zheng Y."/>
            <person name="Joung J.G."/>
            <person name="Liu S."/>
            <person name="Zhang Z."/>
            <person name="Crasta O.R."/>
            <person name="Sobral B.W."/>
            <person name="Xu Y."/>
            <person name="Huang S."/>
            <person name="Fei Z."/>
        </authorList>
    </citation>
    <scope>NUCLEOTIDE SEQUENCE [LARGE SCALE GENOMIC DNA]</scope>
    <source>
        <strain evidence="3">cv. 9930</strain>
    </source>
</reference>
<proteinExistence type="predicted"/>
<feature type="compositionally biased region" description="Gly residues" evidence="1">
    <location>
        <begin position="17"/>
        <end position="26"/>
    </location>
</feature>
<reference evidence="2 3" key="4">
    <citation type="journal article" date="2011" name="BMC Genomics">
        <title>RNA-Seq improves annotation of protein-coding genes in the cucumber genome.</title>
        <authorList>
            <person name="Li Z."/>
            <person name="Zhang Z."/>
            <person name="Yan P."/>
            <person name="Huang S."/>
            <person name="Fei Z."/>
            <person name="Lin K."/>
        </authorList>
    </citation>
    <scope>NUCLEOTIDE SEQUENCE [LARGE SCALE GENOMIC DNA]</scope>
    <source>
        <strain evidence="3">cv. 9930</strain>
    </source>
</reference>
<reference evidence="2 3" key="2">
    <citation type="journal article" date="2009" name="PLoS ONE">
        <title>An integrated genetic and cytogenetic map of the cucumber genome.</title>
        <authorList>
            <person name="Ren Y."/>
            <person name="Zhang Z."/>
            <person name="Liu J."/>
            <person name="Staub J.E."/>
            <person name="Han Y."/>
            <person name="Cheng Z."/>
            <person name="Li X."/>
            <person name="Lu J."/>
            <person name="Miao H."/>
            <person name="Kang H."/>
            <person name="Xie B."/>
            <person name="Gu X."/>
            <person name="Wang X."/>
            <person name="Du Y."/>
            <person name="Jin W."/>
            <person name="Huang S."/>
        </authorList>
    </citation>
    <scope>NUCLEOTIDE SEQUENCE [LARGE SCALE GENOMIC DNA]</scope>
    <source>
        <strain evidence="3">cv. 9930</strain>
    </source>
</reference>
<sequence length="100" mass="10956">MKSEKKMNEMEEEEEGGGGGGGGGGVLLLAMSSADDGDTRRLEKRGLNGETTFKYGGHRTGRTGEGRGFGGRYRRWVRGFHNVGTDEGRKRKNIFGRNDM</sequence>
<dbReference type="AlphaFoldDB" id="A0A0A0KTE4"/>
<evidence type="ECO:0000313" key="3">
    <source>
        <dbReference type="Proteomes" id="UP000029981"/>
    </source>
</evidence>
<feature type="compositionally biased region" description="Basic and acidic residues" evidence="1">
    <location>
        <begin position="37"/>
        <end position="47"/>
    </location>
</feature>
<protein>
    <submittedName>
        <fullName evidence="2">Uncharacterized protein</fullName>
    </submittedName>
</protein>
<accession>A0A0A0KTE4</accession>
<organism evidence="2 3">
    <name type="scientific">Cucumis sativus</name>
    <name type="common">Cucumber</name>
    <dbReference type="NCBI Taxonomy" id="3659"/>
    <lineage>
        <taxon>Eukaryota</taxon>
        <taxon>Viridiplantae</taxon>
        <taxon>Streptophyta</taxon>
        <taxon>Embryophyta</taxon>
        <taxon>Tracheophyta</taxon>
        <taxon>Spermatophyta</taxon>
        <taxon>Magnoliopsida</taxon>
        <taxon>eudicotyledons</taxon>
        <taxon>Gunneridae</taxon>
        <taxon>Pentapetalae</taxon>
        <taxon>rosids</taxon>
        <taxon>fabids</taxon>
        <taxon>Cucurbitales</taxon>
        <taxon>Cucurbitaceae</taxon>
        <taxon>Benincaseae</taxon>
        <taxon>Cucumis</taxon>
    </lineage>
</organism>
<keyword evidence="3" id="KW-1185">Reference proteome</keyword>
<evidence type="ECO:0000256" key="1">
    <source>
        <dbReference type="SAM" id="MobiDB-lite"/>
    </source>
</evidence>
<name>A0A0A0KTE4_CUCSA</name>
<reference evidence="2 3" key="1">
    <citation type="journal article" date="2009" name="Nat. Genet.">
        <title>The genome of the cucumber, Cucumis sativus L.</title>
        <authorList>
            <person name="Huang S."/>
            <person name="Li R."/>
            <person name="Zhang Z."/>
            <person name="Li L."/>
            <person name="Gu X."/>
            <person name="Fan W."/>
            <person name="Lucas W.J."/>
            <person name="Wang X."/>
            <person name="Xie B."/>
            <person name="Ni P."/>
            <person name="Ren Y."/>
            <person name="Zhu H."/>
            <person name="Li J."/>
            <person name="Lin K."/>
            <person name="Jin W."/>
            <person name="Fei Z."/>
            <person name="Li G."/>
            <person name="Staub J."/>
            <person name="Kilian A."/>
            <person name="van der Vossen E.A."/>
            <person name="Wu Y."/>
            <person name="Guo J."/>
            <person name="He J."/>
            <person name="Jia Z."/>
            <person name="Ren Y."/>
            <person name="Tian G."/>
            <person name="Lu Y."/>
            <person name="Ruan J."/>
            <person name="Qian W."/>
            <person name="Wang M."/>
            <person name="Huang Q."/>
            <person name="Li B."/>
            <person name="Xuan Z."/>
            <person name="Cao J."/>
            <person name="Asan"/>
            <person name="Wu Z."/>
            <person name="Zhang J."/>
            <person name="Cai Q."/>
            <person name="Bai Y."/>
            <person name="Zhao B."/>
            <person name="Han Y."/>
            <person name="Li Y."/>
            <person name="Li X."/>
            <person name="Wang S."/>
            <person name="Shi Q."/>
            <person name="Liu S."/>
            <person name="Cho W.K."/>
            <person name="Kim J.Y."/>
            <person name="Xu Y."/>
            <person name="Heller-Uszynska K."/>
            <person name="Miao H."/>
            <person name="Cheng Z."/>
            <person name="Zhang S."/>
            <person name="Wu J."/>
            <person name="Yang Y."/>
            <person name="Kang H."/>
            <person name="Li M."/>
            <person name="Liang H."/>
            <person name="Ren X."/>
            <person name="Shi Z."/>
            <person name="Wen M."/>
            <person name="Jian M."/>
            <person name="Yang H."/>
            <person name="Zhang G."/>
            <person name="Yang Z."/>
            <person name="Chen R."/>
            <person name="Liu S."/>
            <person name="Li J."/>
            <person name="Ma L."/>
            <person name="Liu H."/>
            <person name="Zhou Y."/>
            <person name="Zhao J."/>
            <person name="Fang X."/>
            <person name="Li G."/>
            <person name="Fang L."/>
            <person name="Li Y."/>
            <person name="Liu D."/>
            <person name="Zheng H."/>
            <person name="Zhang Y."/>
            <person name="Qin N."/>
            <person name="Li Z."/>
            <person name="Yang G."/>
            <person name="Yang S."/>
            <person name="Bolund L."/>
            <person name="Kristiansen K."/>
            <person name="Zheng H."/>
            <person name="Li S."/>
            <person name="Zhang X."/>
            <person name="Yang H."/>
            <person name="Wang J."/>
            <person name="Sun R."/>
            <person name="Zhang B."/>
            <person name="Jiang S."/>
            <person name="Wang J."/>
            <person name="Du Y."/>
            <person name="Li S."/>
        </authorList>
    </citation>
    <scope>NUCLEOTIDE SEQUENCE [LARGE SCALE GENOMIC DNA]</scope>
    <source>
        <strain evidence="3">cv. 9930</strain>
    </source>
</reference>